<proteinExistence type="predicted"/>
<feature type="transmembrane region" description="Helical" evidence="6">
    <location>
        <begin position="119"/>
        <end position="136"/>
    </location>
</feature>
<dbReference type="PANTHER" id="PTHR30250">
    <property type="entry name" value="PST FAMILY PREDICTED COLANIC ACID TRANSPORTER"/>
    <property type="match status" value="1"/>
</dbReference>
<keyword evidence="3 6" id="KW-0812">Transmembrane</keyword>
<dbReference type="GO" id="GO:0005886">
    <property type="term" value="C:plasma membrane"/>
    <property type="evidence" value="ECO:0007669"/>
    <property type="project" value="UniProtKB-SubCell"/>
</dbReference>
<reference evidence="8" key="1">
    <citation type="submission" date="2016-11" db="EMBL/GenBank/DDBJ databases">
        <authorList>
            <person name="Varghese N."/>
            <person name="Submissions S."/>
        </authorList>
    </citation>
    <scope>NUCLEOTIDE SEQUENCE [LARGE SCALE GENOMIC DNA]</scope>
    <source>
        <strain evidence="8">DSM 24786</strain>
    </source>
</reference>
<dbReference type="Proteomes" id="UP000183257">
    <property type="component" value="Unassembled WGS sequence"/>
</dbReference>
<keyword evidence="2" id="KW-1003">Cell membrane</keyword>
<evidence type="ECO:0000256" key="3">
    <source>
        <dbReference type="ARBA" id="ARBA00022692"/>
    </source>
</evidence>
<feature type="transmembrane region" description="Helical" evidence="6">
    <location>
        <begin position="334"/>
        <end position="354"/>
    </location>
</feature>
<keyword evidence="8" id="KW-1185">Reference proteome</keyword>
<sequence>MTAFSFVKKKITPEQLFMTSVLVVNGGNYLYNLILGRMLGPTAFADAALLITLLLVLSFVGMTFQLVTTKFNILFSGEQWIAFENYMQKYAVIFGFAIGALLFFFSQDLQQLFNTQSSTMFKVFAVGIPLYFVMSVKRGKFQGKQDYAGLSVTYQSEMWSRLLITLALLLFVPMNPAFLVAVGIVISFVFGLVPVKFKKISFSASKVLTSENKKKVTTFILLTAGYELTQIIINNSDVLLVKHYFNSLDAGLYASLALIGRVVYFVAWMFVMLLLPAVIEKRKEGKRTAPILFKYVGYISLLSVVIVAACYIFPETIISLMFGDAYLAMSSLLWQYALATSLFAISNIFAYYFLSLDYYVPVILSGVLGLSQIVLIVFFHSSLAMVVQLQIIVMLALLFAQLLYFSSKRNI</sequence>
<name>A0A1K1Q679_9FLAO</name>
<organism evidence="7 8">
    <name type="scientific">Cellulophaga fucicola</name>
    <dbReference type="NCBI Taxonomy" id="76595"/>
    <lineage>
        <taxon>Bacteria</taxon>
        <taxon>Pseudomonadati</taxon>
        <taxon>Bacteroidota</taxon>
        <taxon>Flavobacteriia</taxon>
        <taxon>Flavobacteriales</taxon>
        <taxon>Flavobacteriaceae</taxon>
        <taxon>Cellulophaga</taxon>
    </lineage>
</organism>
<feature type="transmembrane region" description="Helical" evidence="6">
    <location>
        <begin position="216"/>
        <end position="233"/>
    </location>
</feature>
<dbReference type="STRING" id="76595.SAMN05660313_02319"/>
<protein>
    <submittedName>
        <fullName evidence="7">Membrane protein involved in the export of O-antigen and teichoic acid</fullName>
    </submittedName>
</protein>
<dbReference type="AlphaFoldDB" id="A0A1K1Q679"/>
<evidence type="ECO:0000313" key="7">
    <source>
        <dbReference type="EMBL" id="SFW54614.1"/>
    </source>
</evidence>
<feature type="transmembrane region" description="Helical" evidence="6">
    <location>
        <begin position="16"/>
        <end position="35"/>
    </location>
</feature>
<keyword evidence="5 6" id="KW-0472">Membrane</keyword>
<feature type="transmembrane region" description="Helical" evidence="6">
    <location>
        <begin position="177"/>
        <end position="195"/>
    </location>
</feature>
<feature type="transmembrane region" description="Helical" evidence="6">
    <location>
        <begin position="291"/>
        <end position="314"/>
    </location>
</feature>
<dbReference type="OrthoDB" id="105016at2"/>
<evidence type="ECO:0000256" key="4">
    <source>
        <dbReference type="ARBA" id="ARBA00022989"/>
    </source>
</evidence>
<evidence type="ECO:0000313" key="8">
    <source>
        <dbReference type="Proteomes" id="UP000183257"/>
    </source>
</evidence>
<evidence type="ECO:0000256" key="1">
    <source>
        <dbReference type="ARBA" id="ARBA00004651"/>
    </source>
</evidence>
<feature type="transmembrane region" description="Helical" evidence="6">
    <location>
        <begin position="385"/>
        <end position="405"/>
    </location>
</feature>
<dbReference type="EMBL" id="FPIY01000003">
    <property type="protein sequence ID" value="SFW54614.1"/>
    <property type="molecule type" value="Genomic_DNA"/>
</dbReference>
<accession>A0A1K1Q679</accession>
<feature type="transmembrane region" description="Helical" evidence="6">
    <location>
        <begin position="90"/>
        <end position="107"/>
    </location>
</feature>
<dbReference type="RefSeq" id="WP_072303959.1">
    <property type="nucleotide sequence ID" value="NZ_FPIY01000003.1"/>
</dbReference>
<evidence type="ECO:0000256" key="2">
    <source>
        <dbReference type="ARBA" id="ARBA00022475"/>
    </source>
</evidence>
<comment type="subcellular location">
    <subcellularLocation>
        <location evidence="1">Cell membrane</location>
        <topology evidence="1">Multi-pass membrane protein</topology>
    </subcellularLocation>
</comment>
<feature type="transmembrane region" description="Helical" evidence="6">
    <location>
        <begin position="253"/>
        <end position="279"/>
    </location>
</feature>
<feature type="transmembrane region" description="Helical" evidence="6">
    <location>
        <begin position="359"/>
        <end position="379"/>
    </location>
</feature>
<evidence type="ECO:0000256" key="6">
    <source>
        <dbReference type="SAM" id="Phobius"/>
    </source>
</evidence>
<keyword evidence="4 6" id="KW-1133">Transmembrane helix</keyword>
<dbReference type="InterPro" id="IPR050833">
    <property type="entry name" value="Poly_Biosynth_Transport"/>
</dbReference>
<evidence type="ECO:0000256" key="5">
    <source>
        <dbReference type="ARBA" id="ARBA00023136"/>
    </source>
</evidence>
<dbReference type="PANTHER" id="PTHR30250:SF28">
    <property type="entry name" value="POLYSACCHARIDE BIOSYNTHESIS PROTEIN"/>
    <property type="match status" value="1"/>
</dbReference>
<feature type="transmembrane region" description="Helical" evidence="6">
    <location>
        <begin position="47"/>
        <end position="69"/>
    </location>
</feature>
<gene>
    <name evidence="7" type="ORF">SAMN05660313_02319</name>
</gene>